<protein>
    <submittedName>
        <fullName evidence="2">Uncharacterized protein</fullName>
    </submittedName>
</protein>
<accession>A0ABX1W514</accession>
<gene>
    <name evidence="2" type="ORF">HK413_09985</name>
</gene>
<dbReference type="RefSeq" id="WP_175270062.1">
    <property type="nucleotide sequence ID" value="NZ_JABFCR010000043.1"/>
</dbReference>
<keyword evidence="1" id="KW-0472">Membrane</keyword>
<dbReference type="EMBL" id="JABFCR010000043">
    <property type="protein sequence ID" value="NNU34384.1"/>
    <property type="molecule type" value="Genomic_DNA"/>
</dbReference>
<sequence length="85" mass="9859">MALPLPLMLIFGDTPVRLMAIAIMLIQIIYMSVVSPNKWWYALMIPFSGFLMAYIFARSTFITLKQGGIYWRDSFYPLDMLKGEE</sequence>
<name>A0ABX1W514_9SPHI</name>
<keyword evidence="1" id="KW-0812">Transmembrane</keyword>
<feature type="transmembrane region" description="Helical" evidence="1">
    <location>
        <begin position="16"/>
        <end position="33"/>
    </location>
</feature>
<feature type="transmembrane region" description="Helical" evidence="1">
    <location>
        <begin position="39"/>
        <end position="57"/>
    </location>
</feature>
<evidence type="ECO:0000313" key="3">
    <source>
        <dbReference type="Proteomes" id="UP000566071"/>
    </source>
</evidence>
<dbReference type="Proteomes" id="UP000566071">
    <property type="component" value="Unassembled WGS sequence"/>
</dbReference>
<proteinExistence type="predicted"/>
<keyword evidence="1" id="KW-1133">Transmembrane helix</keyword>
<evidence type="ECO:0000256" key="1">
    <source>
        <dbReference type="SAM" id="Phobius"/>
    </source>
</evidence>
<reference evidence="2 3" key="1">
    <citation type="submission" date="2020-05" db="EMBL/GenBank/DDBJ databases">
        <authorList>
            <person name="Khan S.A."/>
            <person name="Jeon C.O."/>
            <person name="Chun B.H."/>
        </authorList>
    </citation>
    <scope>NUCLEOTIDE SEQUENCE [LARGE SCALE GENOMIC DNA]</scope>
    <source>
        <strain evidence="2 3">S1162</strain>
    </source>
</reference>
<organism evidence="2 3">
    <name type="scientific">Mucilaginibacter humi</name>
    <dbReference type="NCBI Taxonomy" id="2732510"/>
    <lineage>
        <taxon>Bacteria</taxon>
        <taxon>Pseudomonadati</taxon>
        <taxon>Bacteroidota</taxon>
        <taxon>Sphingobacteriia</taxon>
        <taxon>Sphingobacteriales</taxon>
        <taxon>Sphingobacteriaceae</taxon>
        <taxon>Mucilaginibacter</taxon>
    </lineage>
</organism>
<keyword evidence="3" id="KW-1185">Reference proteome</keyword>
<comment type="caution">
    <text evidence="2">The sequence shown here is derived from an EMBL/GenBank/DDBJ whole genome shotgun (WGS) entry which is preliminary data.</text>
</comment>
<evidence type="ECO:0000313" key="2">
    <source>
        <dbReference type="EMBL" id="NNU34384.1"/>
    </source>
</evidence>